<name>A0ABS2SU39_9BACI</name>
<evidence type="ECO:0000313" key="1">
    <source>
        <dbReference type="EMBL" id="MBM7839063.1"/>
    </source>
</evidence>
<protein>
    <submittedName>
        <fullName evidence="1">Uncharacterized protein</fullName>
    </submittedName>
</protein>
<dbReference type="RefSeq" id="WP_275582703.1">
    <property type="nucleotide sequence ID" value="NZ_JAFBCV010000006.1"/>
</dbReference>
<accession>A0ABS2SU39</accession>
<gene>
    <name evidence="1" type="ORF">JOC54_002333</name>
</gene>
<keyword evidence="2" id="KW-1185">Reference proteome</keyword>
<reference evidence="1" key="1">
    <citation type="submission" date="2021-01" db="EMBL/GenBank/DDBJ databases">
        <title>Genomic Encyclopedia of Type Strains, Phase IV (KMG-IV): sequencing the most valuable type-strain genomes for metagenomic binning, comparative biology and taxonomic classification.</title>
        <authorList>
            <person name="Goeker M."/>
        </authorList>
    </citation>
    <scope>NUCLEOTIDE SEQUENCE</scope>
    <source>
        <strain evidence="1">DSM 21943</strain>
    </source>
</reference>
<sequence>MNKLEEMLAGLIAEFENQLDRKLETAEIELLTSIVRKVEPSTK</sequence>
<dbReference type="Proteomes" id="UP001179280">
    <property type="component" value="Unassembled WGS sequence"/>
</dbReference>
<dbReference type="EMBL" id="JAFBCV010000006">
    <property type="protein sequence ID" value="MBM7839063.1"/>
    <property type="molecule type" value="Genomic_DNA"/>
</dbReference>
<evidence type="ECO:0000313" key="2">
    <source>
        <dbReference type="Proteomes" id="UP001179280"/>
    </source>
</evidence>
<comment type="caution">
    <text evidence="1">The sequence shown here is derived from an EMBL/GenBank/DDBJ whole genome shotgun (WGS) entry which is preliminary data.</text>
</comment>
<proteinExistence type="predicted"/>
<organism evidence="1 2">
    <name type="scientific">Shouchella xiaoxiensis</name>
    <dbReference type="NCBI Taxonomy" id="766895"/>
    <lineage>
        <taxon>Bacteria</taxon>
        <taxon>Bacillati</taxon>
        <taxon>Bacillota</taxon>
        <taxon>Bacilli</taxon>
        <taxon>Bacillales</taxon>
        <taxon>Bacillaceae</taxon>
        <taxon>Shouchella</taxon>
    </lineage>
</organism>